<dbReference type="EMBL" id="AJIL01000119">
    <property type="protein sequence ID" value="KNE94287.1"/>
    <property type="molecule type" value="Genomic_DNA"/>
</dbReference>
<reference evidence="3" key="1">
    <citation type="submission" date="2014-03" db="EMBL/GenBank/DDBJ databases">
        <title>The Genome Sequence of Puccinia striiformis f. sp. tritici PST-78.</title>
        <authorList>
            <consortium name="The Broad Institute Genome Sequencing Platform"/>
            <person name="Cuomo C."/>
            <person name="Hulbert S."/>
            <person name="Chen X."/>
            <person name="Walker B."/>
            <person name="Young S.K."/>
            <person name="Zeng Q."/>
            <person name="Gargeya S."/>
            <person name="Fitzgerald M."/>
            <person name="Haas B."/>
            <person name="Abouelleil A."/>
            <person name="Alvarado L."/>
            <person name="Arachchi H.M."/>
            <person name="Berlin A.M."/>
            <person name="Chapman S.B."/>
            <person name="Goldberg J."/>
            <person name="Griggs A."/>
            <person name="Gujja S."/>
            <person name="Hansen M."/>
            <person name="Howarth C."/>
            <person name="Imamovic A."/>
            <person name="Larimer J."/>
            <person name="McCowan C."/>
            <person name="Montmayeur A."/>
            <person name="Murphy C."/>
            <person name="Neiman D."/>
            <person name="Pearson M."/>
            <person name="Priest M."/>
            <person name="Roberts A."/>
            <person name="Saif S."/>
            <person name="Shea T."/>
            <person name="Sisk P."/>
            <person name="Sykes S."/>
            <person name="Wortman J."/>
            <person name="Nusbaum C."/>
            <person name="Birren B."/>
        </authorList>
    </citation>
    <scope>NUCLEOTIDE SEQUENCE [LARGE SCALE GENOMIC DNA]</scope>
    <source>
        <strain evidence="3">race PST-78</strain>
    </source>
</reference>
<dbReference type="Proteomes" id="UP000054564">
    <property type="component" value="Unassembled WGS sequence"/>
</dbReference>
<keyword evidence="3" id="KW-1185">Reference proteome</keyword>
<proteinExistence type="predicted"/>
<evidence type="ECO:0000256" key="1">
    <source>
        <dbReference type="SAM" id="MobiDB-lite"/>
    </source>
</evidence>
<accession>A0A0L0V4S6</accession>
<comment type="caution">
    <text evidence="2">The sequence shown here is derived from an EMBL/GenBank/DDBJ whole genome shotgun (WGS) entry which is preliminary data.</text>
</comment>
<evidence type="ECO:0000313" key="2">
    <source>
        <dbReference type="EMBL" id="KNE94287.1"/>
    </source>
</evidence>
<gene>
    <name evidence="2" type="ORF">PSTG_12312</name>
</gene>
<organism evidence="2 3">
    <name type="scientific">Puccinia striiformis f. sp. tritici PST-78</name>
    <dbReference type="NCBI Taxonomy" id="1165861"/>
    <lineage>
        <taxon>Eukaryota</taxon>
        <taxon>Fungi</taxon>
        <taxon>Dikarya</taxon>
        <taxon>Basidiomycota</taxon>
        <taxon>Pucciniomycotina</taxon>
        <taxon>Pucciniomycetes</taxon>
        <taxon>Pucciniales</taxon>
        <taxon>Pucciniaceae</taxon>
        <taxon>Puccinia</taxon>
    </lineage>
</organism>
<evidence type="ECO:0000313" key="3">
    <source>
        <dbReference type="Proteomes" id="UP000054564"/>
    </source>
</evidence>
<sequence length="193" mass="21706">MCHLAYSAVAQPGVEAKSRYPNRFELANRFQSICKPHSPCQKPSRLAERSRSHCEPRKLLGLFTRLPKGRKRVHFWEKHRKIRGSKKSSALVASSYFNRTCALMRSCMRREGNPFISKAALQKAENRNTAKTGLSLAHMSYRCDKILGIIEDRQQPAVNTIRRTHPVTGLTDITPGNAGNSQSHPKGKSPLSL</sequence>
<name>A0A0L0V4S6_9BASI</name>
<protein>
    <submittedName>
        <fullName evidence="2">Uncharacterized protein</fullName>
    </submittedName>
</protein>
<dbReference type="AlphaFoldDB" id="A0A0L0V4S6"/>
<feature type="region of interest" description="Disordered" evidence="1">
    <location>
        <begin position="167"/>
        <end position="193"/>
    </location>
</feature>